<dbReference type="Gene3D" id="3.40.50.150">
    <property type="entry name" value="Vaccinia Virus protein VP39"/>
    <property type="match status" value="1"/>
</dbReference>
<reference evidence="1 2" key="1">
    <citation type="submission" date="2019-06" db="EMBL/GenBank/DDBJ databases">
        <title>Genomic Encyclopedia of Type Strains, Phase IV (KMG-V): Genome sequencing to study the core and pangenomes of soil and plant-associated prokaryotes.</title>
        <authorList>
            <person name="Whitman W."/>
        </authorList>
    </citation>
    <scope>NUCLEOTIDE SEQUENCE [LARGE SCALE GENOMIC DNA]</scope>
    <source>
        <strain evidence="1 2">BR 10355</strain>
    </source>
</reference>
<dbReference type="SUPFAM" id="SSF53335">
    <property type="entry name" value="S-adenosyl-L-methionine-dependent methyltransferases"/>
    <property type="match status" value="1"/>
</dbReference>
<organism evidence="1 2">
    <name type="scientific">Bradyrhizobium macuxiense</name>
    <dbReference type="NCBI Taxonomy" id="1755647"/>
    <lineage>
        <taxon>Bacteria</taxon>
        <taxon>Pseudomonadati</taxon>
        <taxon>Pseudomonadota</taxon>
        <taxon>Alphaproteobacteria</taxon>
        <taxon>Hyphomicrobiales</taxon>
        <taxon>Nitrobacteraceae</taxon>
        <taxon>Bradyrhizobium</taxon>
    </lineage>
</organism>
<dbReference type="GO" id="GO:0008168">
    <property type="term" value="F:methyltransferase activity"/>
    <property type="evidence" value="ECO:0007669"/>
    <property type="project" value="UniProtKB-KW"/>
</dbReference>
<dbReference type="GO" id="GO:0032259">
    <property type="term" value="P:methylation"/>
    <property type="evidence" value="ECO:0007669"/>
    <property type="project" value="UniProtKB-KW"/>
</dbReference>
<dbReference type="AlphaFoldDB" id="A0A560LA12"/>
<keyword evidence="1" id="KW-0808">Transferase</keyword>
<gene>
    <name evidence="1" type="ORF">FBZ93_112147</name>
</gene>
<comment type="caution">
    <text evidence="1">The sequence shown here is derived from an EMBL/GenBank/DDBJ whole genome shotgun (WGS) entry which is preliminary data.</text>
</comment>
<dbReference type="STRING" id="1755647.AS156_26560"/>
<proteinExistence type="predicted"/>
<dbReference type="Proteomes" id="UP000321304">
    <property type="component" value="Unassembled WGS sequence"/>
</dbReference>
<dbReference type="InterPro" id="IPR029063">
    <property type="entry name" value="SAM-dependent_MTases_sf"/>
</dbReference>
<evidence type="ECO:0000313" key="1">
    <source>
        <dbReference type="EMBL" id="TWB92079.1"/>
    </source>
</evidence>
<protein>
    <submittedName>
        <fullName evidence="1">Methyltransferase family protein</fullName>
    </submittedName>
</protein>
<dbReference type="EMBL" id="VITY01000012">
    <property type="protein sequence ID" value="TWB92079.1"/>
    <property type="molecule type" value="Genomic_DNA"/>
</dbReference>
<name>A0A560LA12_9BRAD</name>
<keyword evidence="1" id="KW-0489">Methyltransferase</keyword>
<dbReference type="Pfam" id="PF13578">
    <property type="entry name" value="Methyltransf_24"/>
    <property type="match status" value="1"/>
</dbReference>
<keyword evidence="2" id="KW-1185">Reference proteome</keyword>
<evidence type="ECO:0000313" key="2">
    <source>
        <dbReference type="Proteomes" id="UP000321304"/>
    </source>
</evidence>
<sequence length="280" mass="30571">MMTGLLIHSVSEFSDLILEALRLADARDVVEIGAEYGGMSALLADHCRARGGQLTSVDPAPKREFLDWVNANPDVRHVAKTSLDAFGKLDAADAWIVDGDHNWYTVYHELRQIEAISRRAGKPVLAFLHDVGWPCGRRDMYYAPGQIPAAYCHPHSYQAGATLDRPALVEGHGFRGAGLAAFANVAGGARNGVMTAIDDFLAEELAQGREFGFAEIPAVFGLGVLFEMNAAWSAQLAELVLPYHQNKLLRALETNRLRNYLRVIEMQDEIAARAARSGAA</sequence>
<accession>A0A560LA12</accession>